<dbReference type="CDD" id="cd03260">
    <property type="entry name" value="ABC_PstB_phosphate_transporter"/>
    <property type="match status" value="1"/>
</dbReference>
<sequence>MLEIKHLTAAYGDRIVFEDRNLVIANNEIVSLVGPSGGGKSTFLNCINRFILDKGGSFRGEIRLNGVDTVTFSDGELRKRICTVFQDARPFPLSIEKNIHYVLDYYGALDRAEKTEELLRRVGLFDEVKDKLRLPAASLSGGQKQRLCIARALATAPDVLLLDEPSASLDPANTRIIEELIQDLSARHSILFVTHNLEQAARIAHRTVAMGIKRDRSVMLYYL</sequence>
<gene>
    <name evidence="5" type="primary">pstB3_1</name>
    <name evidence="5" type="ORF">NCTC13079_00289</name>
</gene>
<dbReference type="SMART" id="SM00382">
    <property type="entry name" value="AAA"/>
    <property type="match status" value="1"/>
</dbReference>
<organism evidence="5 6">
    <name type="scientific">Aedoeadaptatus ivorii</name>
    <dbReference type="NCBI Taxonomy" id="54006"/>
    <lineage>
        <taxon>Bacteria</taxon>
        <taxon>Bacillati</taxon>
        <taxon>Bacillota</taxon>
        <taxon>Tissierellia</taxon>
        <taxon>Tissierellales</taxon>
        <taxon>Peptoniphilaceae</taxon>
        <taxon>Aedoeadaptatus</taxon>
    </lineage>
</organism>
<dbReference type="PANTHER" id="PTHR43423:SF1">
    <property type="entry name" value="ABC TRANSPORTER I FAMILY MEMBER 17"/>
    <property type="match status" value="1"/>
</dbReference>
<dbReference type="SUPFAM" id="SSF52540">
    <property type="entry name" value="P-loop containing nucleoside triphosphate hydrolases"/>
    <property type="match status" value="1"/>
</dbReference>
<evidence type="ECO:0000256" key="3">
    <source>
        <dbReference type="ARBA" id="ARBA00022840"/>
    </source>
</evidence>
<keyword evidence="5" id="KW-0378">Hydrolase</keyword>
<dbReference type="InterPro" id="IPR003439">
    <property type="entry name" value="ABC_transporter-like_ATP-bd"/>
</dbReference>
<dbReference type="PROSITE" id="PS00211">
    <property type="entry name" value="ABC_TRANSPORTER_1"/>
    <property type="match status" value="1"/>
</dbReference>
<dbReference type="GO" id="GO:0016020">
    <property type="term" value="C:membrane"/>
    <property type="evidence" value="ECO:0007669"/>
    <property type="project" value="InterPro"/>
</dbReference>
<dbReference type="InterPro" id="IPR017871">
    <property type="entry name" value="ABC_transporter-like_CS"/>
</dbReference>
<dbReference type="PANTHER" id="PTHR43423">
    <property type="entry name" value="ABC TRANSPORTER I FAMILY MEMBER 17"/>
    <property type="match status" value="1"/>
</dbReference>
<dbReference type="RefSeq" id="WP_164715172.1">
    <property type="nucleotide sequence ID" value="NZ_LR134523.1"/>
</dbReference>
<keyword evidence="2" id="KW-0547">Nucleotide-binding</keyword>
<dbReference type="Gene3D" id="3.40.50.300">
    <property type="entry name" value="P-loop containing nucleotide triphosphate hydrolases"/>
    <property type="match status" value="1"/>
</dbReference>
<dbReference type="GO" id="GO:0005315">
    <property type="term" value="F:phosphate transmembrane transporter activity"/>
    <property type="evidence" value="ECO:0007669"/>
    <property type="project" value="InterPro"/>
</dbReference>
<dbReference type="GO" id="GO:0005524">
    <property type="term" value="F:ATP binding"/>
    <property type="evidence" value="ECO:0007669"/>
    <property type="project" value="UniProtKB-KW"/>
</dbReference>
<keyword evidence="3 5" id="KW-0067">ATP-binding</keyword>
<dbReference type="GO" id="GO:0035435">
    <property type="term" value="P:phosphate ion transmembrane transport"/>
    <property type="evidence" value="ECO:0007669"/>
    <property type="project" value="InterPro"/>
</dbReference>
<protein>
    <submittedName>
        <fullName evidence="5">Phosphate import ATP-binding protein PstB 3</fullName>
        <ecNumber evidence="5">3.6.3.27</ecNumber>
    </submittedName>
</protein>
<dbReference type="InterPro" id="IPR027417">
    <property type="entry name" value="P-loop_NTPase"/>
</dbReference>
<accession>A0A3S4Y6E9</accession>
<dbReference type="Proteomes" id="UP000269544">
    <property type="component" value="Chromosome"/>
</dbReference>
<reference evidence="5 6" key="1">
    <citation type="submission" date="2018-12" db="EMBL/GenBank/DDBJ databases">
        <authorList>
            <consortium name="Pathogen Informatics"/>
        </authorList>
    </citation>
    <scope>NUCLEOTIDE SEQUENCE [LARGE SCALE GENOMIC DNA]</scope>
    <source>
        <strain evidence="5 6">NCTC13079</strain>
    </source>
</reference>
<dbReference type="AlphaFoldDB" id="A0A3S4Y6E9"/>
<dbReference type="KEGG" id="piv:NCTC13079_00289"/>
<dbReference type="EC" id="3.6.3.27" evidence="5"/>
<feature type="domain" description="ABC transporter" evidence="4">
    <location>
        <begin position="2"/>
        <end position="222"/>
    </location>
</feature>
<keyword evidence="6" id="KW-1185">Reference proteome</keyword>
<dbReference type="GO" id="GO:0016887">
    <property type="term" value="F:ATP hydrolysis activity"/>
    <property type="evidence" value="ECO:0007669"/>
    <property type="project" value="InterPro"/>
</dbReference>
<evidence type="ECO:0000313" key="5">
    <source>
        <dbReference type="EMBL" id="VEJ34723.1"/>
    </source>
</evidence>
<evidence type="ECO:0000259" key="4">
    <source>
        <dbReference type="PROSITE" id="PS50893"/>
    </source>
</evidence>
<keyword evidence="1" id="KW-0813">Transport</keyword>
<dbReference type="EMBL" id="LR134523">
    <property type="protein sequence ID" value="VEJ34723.1"/>
    <property type="molecule type" value="Genomic_DNA"/>
</dbReference>
<dbReference type="InterPro" id="IPR005670">
    <property type="entry name" value="PstB-like"/>
</dbReference>
<dbReference type="InterPro" id="IPR003593">
    <property type="entry name" value="AAA+_ATPase"/>
</dbReference>
<proteinExistence type="predicted"/>
<dbReference type="PROSITE" id="PS50893">
    <property type="entry name" value="ABC_TRANSPORTER_2"/>
    <property type="match status" value="1"/>
</dbReference>
<dbReference type="Pfam" id="PF00005">
    <property type="entry name" value="ABC_tran"/>
    <property type="match status" value="1"/>
</dbReference>
<evidence type="ECO:0000256" key="2">
    <source>
        <dbReference type="ARBA" id="ARBA00022741"/>
    </source>
</evidence>
<evidence type="ECO:0000313" key="6">
    <source>
        <dbReference type="Proteomes" id="UP000269544"/>
    </source>
</evidence>
<name>A0A3S4Y6E9_9FIRM</name>
<evidence type="ECO:0000256" key="1">
    <source>
        <dbReference type="ARBA" id="ARBA00022448"/>
    </source>
</evidence>